<evidence type="ECO:0000256" key="1">
    <source>
        <dbReference type="SAM" id="MobiDB-lite"/>
    </source>
</evidence>
<evidence type="ECO:0000313" key="4">
    <source>
        <dbReference type="Proteomes" id="UP000016932"/>
    </source>
</evidence>
<dbReference type="EMBL" id="KB446556">
    <property type="protein sequence ID" value="EME85975.1"/>
    <property type="molecule type" value="Genomic_DNA"/>
</dbReference>
<dbReference type="KEGG" id="pfj:MYCFIDRAFT_194158"/>
<feature type="transmembrane region" description="Helical" evidence="2">
    <location>
        <begin position="131"/>
        <end position="150"/>
    </location>
</feature>
<sequence>MMADSPDTQHESEATHDECFKSQTSQDGRSSGARSPQDSSAGRVQFRMPDYSPHQSDAIAHATSWNTIPDSSWLHYGTMESGPSDASGTEAASRNAHRFSIHRLASLPRFSITQFPRFSVFHQRDYRRLDILLAVVGFVLVGSLFSALLVRIASTNRGRCGGAEIA</sequence>
<keyword evidence="4" id="KW-1185">Reference proteome</keyword>
<dbReference type="GeneID" id="19335374"/>
<dbReference type="RefSeq" id="XP_007923411.1">
    <property type="nucleotide sequence ID" value="XM_007925220.1"/>
</dbReference>
<keyword evidence="2" id="KW-1133">Transmembrane helix</keyword>
<dbReference type="VEuPathDB" id="FungiDB:MYCFIDRAFT_194158"/>
<accession>M2Z867</accession>
<dbReference type="Proteomes" id="UP000016932">
    <property type="component" value="Unassembled WGS sequence"/>
</dbReference>
<protein>
    <submittedName>
        <fullName evidence="3">Uncharacterized protein</fullName>
    </submittedName>
</protein>
<dbReference type="HOGENOM" id="CLU_1603464_0_0_1"/>
<keyword evidence="2" id="KW-0812">Transmembrane</keyword>
<name>M2Z867_PSEFD</name>
<evidence type="ECO:0000313" key="3">
    <source>
        <dbReference type="EMBL" id="EME85975.1"/>
    </source>
</evidence>
<evidence type="ECO:0000256" key="2">
    <source>
        <dbReference type="SAM" id="Phobius"/>
    </source>
</evidence>
<feature type="compositionally biased region" description="Basic and acidic residues" evidence="1">
    <location>
        <begin position="7"/>
        <end position="20"/>
    </location>
</feature>
<feature type="region of interest" description="Disordered" evidence="1">
    <location>
        <begin position="1"/>
        <end position="50"/>
    </location>
</feature>
<reference evidence="3 4" key="1">
    <citation type="journal article" date="2012" name="PLoS Pathog.">
        <title>Diverse lifestyles and strategies of plant pathogenesis encoded in the genomes of eighteen Dothideomycetes fungi.</title>
        <authorList>
            <person name="Ohm R.A."/>
            <person name="Feau N."/>
            <person name="Henrissat B."/>
            <person name="Schoch C.L."/>
            <person name="Horwitz B.A."/>
            <person name="Barry K.W."/>
            <person name="Condon B.J."/>
            <person name="Copeland A.C."/>
            <person name="Dhillon B."/>
            <person name="Glaser F."/>
            <person name="Hesse C.N."/>
            <person name="Kosti I."/>
            <person name="LaButti K."/>
            <person name="Lindquist E.A."/>
            <person name="Lucas S."/>
            <person name="Salamov A.A."/>
            <person name="Bradshaw R.E."/>
            <person name="Ciuffetti L."/>
            <person name="Hamelin R.C."/>
            <person name="Kema G.H.J."/>
            <person name="Lawrence C."/>
            <person name="Scott J.A."/>
            <person name="Spatafora J.W."/>
            <person name="Turgeon B.G."/>
            <person name="de Wit P.J.G.M."/>
            <person name="Zhong S."/>
            <person name="Goodwin S.B."/>
            <person name="Grigoriev I.V."/>
        </authorList>
    </citation>
    <scope>NUCLEOTIDE SEQUENCE [LARGE SCALE GENOMIC DNA]</scope>
    <source>
        <strain evidence="3 4">CIRAD86</strain>
    </source>
</reference>
<keyword evidence="2" id="KW-0472">Membrane</keyword>
<dbReference type="AlphaFoldDB" id="M2Z867"/>
<feature type="compositionally biased region" description="Polar residues" evidence="1">
    <location>
        <begin position="21"/>
        <end position="42"/>
    </location>
</feature>
<proteinExistence type="predicted"/>
<gene>
    <name evidence="3" type="ORF">MYCFIDRAFT_194158</name>
</gene>
<dbReference type="OrthoDB" id="10446052at2759"/>
<organism evidence="3 4">
    <name type="scientific">Pseudocercospora fijiensis (strain CIRAD86)</name>
    <name type="common">Black leaf streak disease fungus</name>
    <name type="synonym">Mycosphaerella fijiensis</name>
    <dbReference type="NCBI Taxonomy" id="383855"/>
    <lineage>
        <taxon>Eukaryota</taxon>
        <taxon>Fungi</taxon>
        <taxon>Dikarya</taxon>
        <taxon>Ascomycota</taxon>
        <taxon>Pezizomycotina</taxon>
        <taxon>Dothideomycetes</taxon>
        <taxon>Dothideomycetidae</taxon>
        <taxon>Mycosphaerellales</taxon>
        <taxon>Mycosphaerellaceae</taxon>
        <taxon>Pseudocercospora</taxon>
    </lineage>
</organism>